<evidence type="ECO:0000256" key="3">
    <source>
        <dbReference type="ARBA" id="ARBA00023002"/>
    </source>
</evidence>
<protein>
    <recommendedName>
        <fullName evidence="9">Transcription factor domain-containing protein</fullName>
    </recommendedName>
</protein>
<dbReference type="Gene3D" id="3.40.30.120">
    <property type="match status" value="1"/>
</dbReference>
<dbReference type="GO" id="GO:0016709">
    <property type="term" value="F:oxidoreductase activity, acting on paired donors, with incorporation or reduction of molecular oxygen, NAD(P)H as one donor, and incorporation of one atom of oxygen"/>
    <property type="evidence" value="ECO:0007669"/>
    <property type="project" value="UniProtKB-ARBA"/>
</dbReference>
<dbReference type="Pfam" id="PF01494">
    <property type="entry name" value="FAD_binding_3"/>
    <property type="match status" value="1"/>
</dbReference>
<keyword evidence="1" id="KW-0285">Flavoprotein</keyword>
<evidence type="ECO:0000259" key="6">
    <source>
        <dbReference type="Pfam" id="PF04082"/>
    </source>
</evidence>
<dbReference type="Proteomes" id="UP000191004">
    <property type="component" value="Unassembled WGS sequence"/>
</dbReference>
<dbReference type="Gene3D" id="3.30.9.10">
    <property type="entry name" value="D-Amino Acid Oxidase, subunit A, domain 2"/>
    <property type="match status" value="1"/>
</dbReference>
<feature type="domain" description="FAD-binding" evidence="5">
    <location>
        <begin position="22"/>
        <end position="386"/>
    </location>
</feature>
<evidence type="ECO:0000256" key="4">
    <source>
        <dbReference type="ARBA" id="ARBA00023242"/>
    </source>
</evidence>
<dbReference type="InterPro" id="IPR002938">
    <property type="entry name" value="FAD-bd"/>
</dbReference>
<reference evidence="7 8" key="1">
    <citation type="submission" date="2016-04" db="EMBL/GenBank/DDBJ databases">
        <title>Multiple horizontal gene transfer events from other fungi enriched the ability of the initially mycotrophic fungus Trichoderma (Ascomycota) to feed on dead plant biomass.</title>
        <authorList>
            <person name="Atanasova L."/>
            <person name="Chenthamara K."/>
            <person name="Zhang J."/>
            <person name="Grujic M."/>
            <person name="Henrissat B."/>
            <person name="Kuo A."/>
            <person name="Aertz A."/>
            <person name="Salamov A."/>
            <person name="Lipzen A."/>
            <person name="Labutti K."/>
            <person name="Barry K."/>
            <person name="Miao Y."/>
            <person name="Rahimi M.J."/>
            <person name="Shen Q."/>
            <person name="Grigoriev I.V."/>
            <person name="Kubicek C.P."/>
            <person name="Druzhinina I.S."/>
        </authorList>
    </citation>
    <scope>NUCLEOTIDE SEQUENCE [LARGE SCALE GENOMIC DNA]</scope>
    <source>
        <strain evidence="7 8">NJAU 4742</strain>
    </source>
</reference>
<sequence length="1186" mass="132838">MAQSTLPLRDDTSGDDSLNLTFLIVGAGPAGATLGCYLGKYGFKGLIISSAPSSANTPRAHIINQPAMECIRDLDPDMEKEFMRNGYAGPEKGMTRWCETMSGREFGRITSWGSDLQRGGEFKMSSPCSHLELPQTLTEPILLRYASQHGFPCRFRTQFVSFDDSTVGVIVVTVRDMIFDKLYTIRTKYLFGADGAKSAIVRQLGLPMSVQPSQGIALNVLIRADLSHLMKNRVGNLHYVIRPDAEYPDFAWWSIVRMVKPWHEWLIIMMYKPTCPAEFMPTQEQVKAQIYEVIGDQSVPVEINRVDKWIINETVAEVYSKGNIYCLGDAVHRHPPMNGLGANTCTQDAANLAWKLNLVEKGLAGPALLDSYTVERQPVGAGVVARANASLREHKPIFDALGFLKPSLEERKKELDVLKEGSESGRARRRELMRAINYTSHEFLALGSDMSQRYKSSAVFLEGSGDEPPFPPNPVLNYEPHTFPGLRLPHAWLNTAIPQEQVSTLDLAGNGRFTLFIGHGGEAWRSAARSVEQALKVTIAVYSIGYGLEYEAVFNDWYKLREVEESGCVLSYRGFNSRDNRAHTRAIPCAAVTSGRPPRHQTHISLNGTDLHYGPGALPPDEASDQGAQALIRGCKEIAEGAGLPAPEMMLDPSLNGRDVVQYYSEMHYATMMGEVVSEERIRRVTRVIVKEKGSPVDNHMILDALDPTDREYLTQKCAFSLPPKQYCEAFLQSYFRLAYPTCPVLDPYEFIQSYDSGTYSFFLLQAVLANAALFVPQKILEASGFASRSEAIATFCTRATLLYDFNCEKSQLRLLQGSAVLAMTGFSGTRDKDFSYWYHNAVRLAIKMGIHHQGFNIHEIDSATYKLYQRIWWTLYSRDIMLLFSGVENKSLLGSSTESLTALPPAEMWVPENISPSCASVLPPLTLLESLYFVENCKLATIASQCLSVAKSGSPNSLAHIQETFSIWHASIAKPLLPNPGQDPRDNPWHMVLIATSYRFQCMLFRWLRKHWEANDSLLSENANSCLKLAMYELDAMIGRALAYDMLRNLPIAFLICAPAVLALHLEIVLKSSEPDELKSRSLIYIQQSLICMKQCRDLPQIQVALGVAEWVLAKKSLLHNWSREVFLNGETPDHTVRRSSRDWFYSAHNTESQIHRSQDDLAETGVGLDDFLVFGLPENMMFDY</sequence>
<dbReference type="EMBL" id="LVVK01000009">
    <property type="protein sequence ID" value="OPB43396.1"/>
    <property type="molecule type" value="Genomic_DNA"/>
</dbReference>
<dbReference type="OrthoDB" id="2690153at2759"/>
<dbReference type="Pfam" id="PF21274">
    <property type="entry name" value="Rng_hyd_C"/>
    <property type="match status" value="1"/>
</dbReference>
<evidence type="ECO:0000313" key="7">
    <source>
        <dbReference type="EMBL" id="OPB43396.1"/>
    </source>
</evidence>
<dbReference type="GO" id="GO:0008270">
    <property type="term" value="F:zinc ion binding"/>
    <property type="evidence" value="ECO:0007669"/>
    <property type="project" value="InterPro"/>
</dbReference>
<comment type="caution">
    <text evidence="7">The sequence shown here is derived from an EMBL/GenBank/DDBJ whole genome shotgun (WGS) entry which is preliminary data.</text>
</comment>
<dbReference type="InterPro" id="IPR007219">
    <property type="entry name" value="XnlR_reg_dom"/>
</dbReference>
<organism evidence="7 8">
    <name type="scientific">Trichoderma guizhouense</name>
    <dbReference type="NCBI Taxonomy" id="1491466"/>
    <lineage>
        <taxon>Eukaryota</taxon>
        <taxon>Fungi</taxon>
        <taxon>Dikarya</taxon>
        <taxon>Ascomycota</taxon>
        <taxon>Pezizomycotina</taxon>
        <taxon>Sordariomycetes</taxon>
        <taxon>Hypocreomycetidae</taxon>
        <taxon>Hypocreales</taxon>
        <taxon>Hypocreaceae</taxon>
        <taxon>Trichoderma</taxon>
    </lineage>
</organism>
<dbReference type="GO" id="GO:0003677">
    <property type="term" value="F:DNA binding"/>
    <property type="evidence" value="ECO:0007669"/>
    <property type="project" value="InterPro"/>
</dbReference>
<dbReference type="PANTHER" id="PTHR43004">
    <property type="entry name" value="TRK SYSTEM POTASSIUM UPTAKE PROTEIN"/>
    <property type="match status" value="1"/>
</dbReference>
<gene>
    <name evidence="7" type="ORF">A0O28_0105870</name>
</gene>
<dbReference type="GO" id="GO:0071949">
    <property type="term" value="F:FAD binding"/>
    <property type="evidence" value="ECO:0007669"/>
    <property type="project" value="InterPro"/>
</dbReference>
<dbReference type="AlphaFoldDB" id="A0A1T3CQQ7"/>
<evidence type="ECO:0000256" key="2">
    <source>
        <dbReference type="ARBA" id="ARBA00022827"/>
    </source>
</evidence>
<evidence type="ECO:0000259" key="5">
    <source>
        <dbReference type="Pfam" id="PF01494"/>
    </source>
</evidence>
<name>A0A1T3CQQ7_9HYPO</name>
<keyword evidence="4" id="KW-0539">Nucleus</keyword>
<dbReference type="InterPro" id="IPR036188">
    <property type="entry name" value="FAD/NAD-bd_sf"/>
</dbReference>
<dbReference type="PANTHER" id="PTHR43004:SF8">
    <property type="entry name" value="FAD-BINDING DOMAIN-CONTAINING PROTEIN-RELATED"/>
    <property type="match status" value="1"/>
</dbReference>
<evidence type="ECO:0000313" key="8">
    <source>
        <dbReference type="Proteomes" id="UP000191004"/>
    </source>
</evidence>
<dbReference type="Gene3D" id="3.50.50.60">
    <property type="entry name" value="FAD/NAD(P)-binding domain"/>
    <property type="match status" value="1"/>
</dbReference>
<keyword evidence="8" id="KW-1185">Reference proteome</keyword>
<accession>A0A1T3CQQ7</accession>
<proteinExistence type="predicted"/>
<dbReference type="Pfam" id="PF04082">
    <property type="entry name" value="Fungal_trans"/>
    <property type="match status" value="1"/>
</dbReference>
<keyword evidence="2" id="KW-0274">FAD</keyword>
<dbReference type="SUPFAM" id="SSF51905">
    <property type="entry name" value="FAD/NAD(P)-binding domain"/>
    <property type="match status" value="1"/>
</dbReference>
<feature type="domain" description="Xylanolytic transcriptional activator regulatory" evidence="6">
    <location>
        <begin position="732"/>
        <end position="884"/>
    </location>
</feature>
<dbReference type="GO" id="GO:0006351">
    <property type="term" value="P:DNA-templated transcription"/>
    <property type="evidence" value="ECO:0007669"/>
    <property type="project" value="InterPro"/>
</dbReference>
<evidence type="ECO:0000256" key="1">
    <source>
        <dbReference type="ARBA" id="ARBA00022630"/>
    </source>
</evidence>
<evidence type="ECO:0008006" key="9">
    <source>
        <dbReference type="Google" id="ProtNLM"/>
    </source>
</evidence>
<keyword evidence="3" id="KW-0560">Oxidoreductase</keyword>
<dbReference type="PRINTS" id="PR00420">
    <property type="entry name" value="RNGMNOXGNASE"/>
</dbReference>
<dbReference type="InterPro" id="IPR050641">
    <property type="entry name" value="RIFMO-like"/>
</dbReference>
<dbReference type="CDD" id="cd12148">
    <property type="entry name" value="fungal_TF_MHR"/>
    <property type="match status" value="1"/>
</dbReference>